<feature type="compositionally biased region" description="Low complexity" evidence="1">
    <location>
        <begin position="474"/>
        <end position="483"/>
    </location>
</feature>
<gene>
    <name evidence="2" type="primary">BUD14_2</name>
    <name evidence="2" type="ORF">SEPCBS57363_002530</name>
</gene>
<feature type="compositionally biased region" description="Basic and acidic residues" evidence="1">
    <location>
        <begin position="1"/>
        <end position="10"/>
    </location>
</feature>
<reference evidence="2 3" key="1">
    <citation type="submission" date="2024-01" db="EMBL/GenBank/DDBJ databases">
        <authorList>
            <person name="Allen C."/>
            <person name="Tagirdzhanova G."/>
        </authorList>
    </citation>
    <scope>NUCLEOTIDE SEQUENCE [LARGE SCALE GENOMIC DNA]</scope>
    <source>
        <strain evidence="2 3">CBS 573.63</strain>
    </source>
</reference>
<proteinExistence type="predicted"/>
<protein>
    <submittedName>
        <fullName evidence="2">Protein phosphatase regulator</fullName>
    </submittedName>
</protein>
<feature type="compositionally biased region" description="Low complexity" evidence="1">
    <location>
        <begin position="53"/>
        <end position="67"/>
    </location>
</feature>
<evidence type="ECO:0000256" key="1">
    <source>
        <dbReference type="SAM" id="MobiDB-lite"/>
    </source>
</evidence>
<feature type="compositionally biased region" description="Low complexity" evidence="1">
    <location>
        <begin position="279"/>
        <end position="296"/>
    </location>
</feature>
<dbReference type="Proteomes" id="UP001642501">
    <property type="component" value="Unassembled WGS sequence"/>
</dbReference>
<dbReference type="EMBL" id="CAWUOM010000033">
    <property type="protein sequence ID" value="CAK7267308.1"/>
    <property type="molecule type" value="Genomic_DNA"/>
</dbReference>
<accession>A0ABP0DGD8</accession>
<organism evidence="2 3">
    <name type="scientific">Sporothrix epigloea</name>
    <dbReference type="NCBI Taxonomy" id="1892477"/>
    <lineage>
        <taxon>Eukaryota</taxon>
        <taxon>Fungi</taxon>
        <taxon>Dikarya</taxon>
        <taxon>Ascomycota</taxon>
        <taxon>Pezizomycotina</taxon>
        <taxon>Sordariomycetes</taxon>
        <taxon>Sordariomycetidae</taxon>
        <taxon>Ophiostomatales</taxon>
        <taxon>Ophiostomataceae</taxon>
        <taxon>Sporothrix</taxon>
    </lineage>
</organism>
<dbReference type="PANTHER" id="PTHR47775:SF1">
    <property type="entry name" value="BUD SITE SELECTION PROTEIN 14"/>
    <property type="match status" value="1"/>
</dbReference>
<feature type="region of interest" description="Disordered" evidence="1">
    <location>
        <begin position="1"/>
        <end position="320"/>
    </location>
</feature>
<comment type="caution">
    <text evidence="2">The sequence shown here is derived from an EMBL/GenBank/DDBJ whole genome shotgun (WGS) entry which is preliminary data.</text>
</comment>
<feature type="compositionally biased region" description="Acidic residues" evidence="1">
    <location>
        <begin position="36"/>
        <end position="49"/>
    </location>
</feature>
<keyword evidence="3" id="KW-1185">Reference proteome</keyword>
<feature type="compositionally biased region" description="Polar residues" evidence="1">
    <location>
        <begin position="415"/>
        <end position="431"/>
    </location>
</feature>
<feature type="compositionally biased region" description="Basic and acidic residues" evidence="1">
    <location>
        <begin position="88"/>
        <end position="104"/>
    </location>
</feature>
<feature type="compositionally biased region" description="Basic and acidic residues" evidence="1">
    <location>
        <begin position="173"/>
        <end position="211"/>
    </location>
</feature>
<feature type="compositionally biased region" description="Polar residues" evidence="1">
    <location>
        <begin position="358"/>
        <end position="380"/>
    </location>
</feature>
<dbReference type="PANTHER" id="PTHR47775">
    <property type="entry name" value="BUD SITE SELECTION PROTEIN 14"/>
    <property type="match status" value="1"/>
</dbReference>
<name>A0ABP0DGD8_9PEZI</name>
<dbReference type="InterPro" id="IPR053039">
    <property type="entry name" value="Polarity_Bud-Selection_Reg"/>
</dbReference>
<feature type="region of interest" description="Disordered" evidence="1">
    <location>
        <begin position="356"/>
        <end position="487"/>
    </location>
</feature>
<evidence type="ECO:0000313" key="3">
    <source>
        <dbReference type="Proteomes" id="UP001642501"/>
    </source>
</evidence>
<sequence length="584" mass="63454">MLGDQAEKTKNPLKSAMRRRKTKTVSFAPPTYVDSSDIDYSTDEEDLEAEYFAQQQQAQQQQQQQQQESKEVARTNLVGRETGEAEDDTAKVEPLKTRTPKENGKTGAGAKSADDNADGVGGKDLTRTSEDSSVVSKSETPGPKKTKDGTVRDSFFKDDTVETKKITLTPNLLRDDSALRTSSDSKEVKQRPSFETLDKDINSNLIKDDKKKKDKKQGGFRSLFSRKDKKRSENEDDESLGKRSMDIGSESTERDFDEIDEDPVQEKASLAPSTAVTVPQGPQKQPSKLQKQQPLGRIVEASPTREPADSSATRKGSEGATIRVLDAEGALDTSNIRSQYGSLKTASPFSAANKAVSAITSDSASTPQATRPHSPLQTTVGAVLDESEMDDKNGVPKAQRQAPVIGEEQNRSHPDQNSLAQQQQAFTNSVSVPGPLSGEHFSASSPQSSPGDADHPPALLADTFSQGEEEDRSSPISSSSPELVESDNRRGSILHHAQDSITTSTSATTANTATWNDVSLRAFFDSGTDVRDLLVVVYDKNDIVPAGPDHPVVSTLFKEQNAKLAEITSQLDNMLGDWLARKQR</sequence>
<evidence type="ECO:0000313" key="2">
    <source>
        <dbReference type="EMBL" id="CAK7267308.1"/>
    </source>
</evidence>
<feature type="compositionally biased region" description="Basic and acidic residues" evidence="1">
    <location>
        <begin position="145"/>
        <end position="165"/>
    </location>
</feature>
<feature type="non-terminal residue" evidence="2">
    <location>
        <position position="584"/>
    </location>
</feature>